<feature type="transmembrane region" description="Helical" evidence="3">
    <location>
        <begin position="23"/>
        <end position="46"/>
    </location>
</feature>
<evidence type="ECO:0000256" key="1">
    <source>
        <dbReference type="SAM" id="Coils"/>
    </source>
</evidence>
<evidence type="ECO:0000313" key="5">
    <source>
        <dbReference type="Proteomes" id="UP001174936"/>
    </source>
</evidence>
<reference evidence="4" key="1">
    <citation type="submission" date="2023-06" db="EMBL/GenBank/DDBJ databases">
        <title>Genome-scale phylogeny and comparative genomics of the fungal order Sordariales.</title>
        <authorList>
            <consortium name="Lawrence Berkeley National Laboratory"/>
            <person name="Hensen N."/>
            <person name="Bonometti L."/>
            <person name="Westerberg I."/>
            <person name="Brannstrom I.O."/>
            <person name="Guillou S."/>
            <person name="Cros-Aarteil S."/>
            <person name="Calhoun S."/>
            <person name="Haridas S."/>
            <person name="Kuo A."/>
            <person name="Mondo S."/>
            <person name="Pangilinan J."/>
            <person name="Riley R."/>
            <person name="Labutti K."/>
            <person name="Andreopoulos B."/>
            <person name="Lipzen A."/>
            <person name="Chen C."/>
            <person name="Yanf M."/>
            <person name="Daum C."/>
            <person name="Ng V."/>
            <person name="Clum A."/>
            <person name="Steindorff A."/>
            <person name="Ohm R."/>
            <person name="Martin F."/>
            <person name="Silar P."/>
            <person name="Natvig D."/>
            <person name="Lalanne C."/>
            <person name="Gautier V."/>
            <person name="Ament-Velasquez S.L."/>
            <person name="Kruys A."/>
            <person name="Hutchinson M.I."/>
            <person name="Powell A.J."/>
            <person name="Barry K."/>
            <person name="Miller A.N."/>
            <person name="Grigoriev I.V."/>
            <person name="Debuchy R."/>
            <person name="Gladieux P."/>
            <person name="Thoren M.H."/>
            <person name="Johannesson H."/>
        </authorList>
    </citation>
    <scope>NUCLEOTIDE SEQUENCE</scope>
    <source>
        <strain evidence="4">SMH2532-1</strain>
    </source>
</reference>
<dbReference type="EMBL" id="JAULSV010000002">
    <property type="protein sequence ID" value="KAK0652646.1"/>
    <property type="molecule type" value="Genomic_DNA"/>
</dbReference>
<keyword evidence="3" id="KW-1133">Transmembrane helix</keyword>
<evidence type="ECO:0000256" key="2">
    <source>
        <dbReference type="SAM" id="MobiDB-lite"/>
    </source>
</evidence>
<evidence type="ECO:0000313" key="4">
    <source>
        <dbReference type="EMBL" id="KAK0652646.1"/>
    </source>
</evidence>
<feature type="compositionally biased region" description="Polar residues" evidence="2">
    <location>
        <begin position="134"/>
        <end position="148"/>
    </location>
</feature>
<feature type="region of interest" description="Disordered" evidence="2">
    <location>
        <begin position="81"/>
        <end position="103"/>
    </location>
</feature>
<keyword evidence="3" id="KW-0472">Membrane</keyword>
<feature type="region of interest" description="Disordered" evidence="2">
    <location>
        <begin position="125"/>
        <end position="151"/>
    </location>
</feature>
<keyword evidence="5" id="KW-1185">Reference proteome</keyword>
<name>A0AA39YJG8_9PEZI</name>
<protein>
    <submittedName>
        <fullName evidence="4">Uncharacterized protein</fullName>
    </submittedName>
</protein>
<keyword evidence="1" id="KW-0175">Coiled coil</keyword>
<accession>A0AA39YJG8</accession>
<dbReference type="AlphaFoldDB" id="A0AA39YJG8"/>
<evidence type="ECO:0000256" key="3">
    <source>
        <dbReference type="SAM" id="Phobius"/>
    </source>
</evidence>
<proteinExistence type="predicted"/>
<sequence>MPLPTGATTGSGSGDSNRMSTGVIAGIAVGGVAIVTLAVATLLFILRHRRRRLSPIYVETAEDLSEKTDGLVGSGAGAVAAAPQETTWQPGRPASAPLQARPVESPIPPVAAATELPGEVHPNRGIPPMAASPDPTSNPTSYRGQSPTPAVGDEIAQLMEKKARVDERRKRLLELEQLDSEADAIDQRLVLLRRQGGG</sequence>
<dbReference type="CDD" id="cd12087">
    <property type="entry name" value="TM_EGFR-like"/>
    <property type="match status" value="1"/>
</dbReference>
<feature type="coiled-coil region" evidence="1">
    <location>
        <begin position="155"/>
        <end position="195"/>
    </location>
</feature>
<dbReference type="Proteomes" id="UP001174936">
    <property type="component" value="Unassembled WGS sequence"/>
</dbReference>
<organism evidence="4 5">
    <name type="scientific">Cercophora newfieldiana</name>
    <dbReference type="NCBI Taxonomy" id="92897"/>
    <lineage>
        <taxon>Eukaryota</taxon>
        <taxon>Fungi</taxon>
        <taxon>Dikarya</taxon>
        <taxon>Ascomycota</taxon>
        <taxon>Pezizomycotina</taxon>
        <taxon>Sordariomycetes</taxon>
        <taxon>Sordariomycetidae</taxon>
        <taxon>Sordariales</taxon>
        <taxon>Lasiosphaeriaceae</taxon>
        <taxon>Cercophora</taxon>
    </lineage>
</organism>
<gene>
    <name evidence="4" type="ORF">B0T16DRAFT_406562</name>
</gene>
<comment type="caution">
    <text evidence="4">The sequence shown here is derived from an EMBL/GenBank/DDBJ whole genome shotgun (WGS) entry which is preliminary data.</text>
</comment>
<keyword evidence="3" id="KW-0812">Transmembrane</keyword>